<dbReference type="EMBL" id="BMES01000002">
    <property type="protein sequence ID" value="GGH22250.1"/>
    <property type="molecule type" value="Genomic_DNA"/>
</dbReference>
<organism evidence="2 3">
    <name type="scientific">Alsobacter metallidurans</name>
    <dbReference type="NCBI Taxonomy" id="340221"/>
    <lineage>
        <taxon>Bacteria</taxon>
        <taxon>Pseudomonadati</taxon>
        <taxon>Pseudomonadota</taxon>
        <taxon>Alphaproteobacteria</taxon>
        <taxon>Hyphomicrobiales</taxon>
        <taxon>Alsobacteraceae</taxon>
        <taxon>Alsobacter</taxon>
    </lineage>
</organism>
<reference evidence="2" key="1">
    <citation type="journal article" date="2014" name="Int. J. Syst. Evol. Microbiol.">
        <title>Complete genome sequence of Corynebacterium casei LMG S-19264T (=DSM 44701T), isolated from a smear-ripened cheese.</title>
        <authorList>
            <consortium name="US DOE Joint Genome Institute (JGI-PGF)"/>
            <person name="Walter F."/>
            <person name="Albersmeier A."/>
            <person name="Kalinowski J."/>
            <person name="Ruckert C."/>
        </authorList>
    </citation>
    <scope>NUCLEOTIDE SEQUENCE</scope>
    <source>
        <strain evidence="2">CGMCC 1.12214</strain>
    </source>
</reference>
<evidence type="ECO:0000256" key="1">
    <source>
        <dbReference type="SAM" id="Phobius"/>
    </source>
</evidence>
<proteinExistence type="predicted"/>
<dbReference type="Proteomes" id="UP000603912">
    <property type="component" value="Unassembled WGS sequence"/>
</dbReference>
<dbReference type="AlphaFoldDB" id="A0A917I8F0"/>
<protein>
    <submittedName>
        <fullName evidence="2">Uncharacterized protein</fullName>
    </submittedName>
</protein>
<evidence type="ECO:0000313" key="3">
    <source>
        <dbReference type="Proteomes" id="UP000603912"/>
    </source>
</evidence>
<accession>A0A917I8F0</accession>
<keyword evidence="3" id="KW-1185">Reference proteome</keyword>
<keyword evidence="1" id="KW-1133">Transmembrane helix</keyword>
<keyword evidence="1" id="KW-0472">Membrane</keyword>
<dbReference type="RefSeq" id="WP_188518288.1">
    <property type="nucleotide sequence ID" value="NZ_BMES01000002.1"/>
</dbReference>
<evidence type="ECO:0000313" key="2">
    <source>
        <dbReference type="EMBL" id="GGH22250.1"/>
    </source>
</evidence>
<sequence length="66" mass="6762">MIKTAPPRSVSLDHVAAVAGAAFAFDEHAALAGARRRPKSDQRWVVGAAAAVVVGLAGWLARQLGA</sequence>
<feature type="transmembrane region" description="Helical" evidence="1">
    <location>
        <begin position="44"/>
        <end position="61"/>
    </location>
</feature>
<name>A0A917I8F0_9HYPH</name>
<reference evidence="2" key="2">
    <citation type="submission" date="2020-09" db="EMBL/GenBank/DDBJ databases">
        <authorList>
            <person name="Sun Q."/>
            <person name="Zhou Y."/>
        </authorList>
    </citation>
    <scope>NUCLEOTIDE SEQUENCE</scope>
    <source>
        <strain evidence="2">CGMCC 1.12214</strain>
    </source>
</reference>
<gene>
    <name evidence="2" type="ORF">GCM10007036_27120</name>
</gene>
<keyword evidence="1" id="KW-0812">Transmembrane</keyword>
<comment type="caution">
    <text evidence="2">The sequence shown here is derived from an EMBL/GenBank/DDBJ whole genome shotgun (WGS) entry which is preliminary data.</text>
</comment>